<organism evidence="2">
    <name type="scientific">marine sediment metagenome</name>
    <dbReference type="NCBI Taxonomy" id="412755"/>
    <lineage>
        <taxon>unclassified sequences</taxon>
        <taxon>metagenomes</taxon>
        <taxon>ecological metagenomes</taxon>
    </lineage>
</organism>
<name>X0SP66_9ZZZZ</name>
<gene>
    <name evidence="2" type="ORF">S01H1_06672</name>
</gene>
<feature type="domain" description="Tc1-like transposase DDE" evidence="1">
    <location>
        <begin position="27"/>
        <end position="116"/>
    </location>
</feature>
<dbReference type="Pfam" id="PF13358">
    <property type="entry name" value="DDE_3"/>
    <property type="match status" value="1"/>
</dbReference>
<proteinExistence type="predicted"/>
<protein>
    <recommendedName>
        <fullName evidence="1">Tc1-like transposase DDE domain-containing protein</fullName>
    </recommendedName>
</protein>
<dbReference type="InterPro" id="IPR038717">
    <property type="entry name" value="Tc1-like_DDE_dom"/>
</dbReference>
<feature type="non-terminal residue" evidence="2">
    <location>
        <position position="1"/>
    </location>
</feature>
<accession>X0SP66</accession>
<dbReference type="EMBL" id="BARS01003444">
    <property type="protein sequence ID" value="GAF82888.1"/>
    <property type="molecule type" value="Genomic_DNA"/>
</dbReference>
<reference evidence="2" key="1">
    <citation type="journal article" date="2014" name="Front. Microbiol.">
        <title>High frequency of phylogenetically diverse reductive dehalogenase-homologous genes in deep subseafloor sedimentary metagenomes.</title>
        <authorList>
            <person name="Kawai M."/>
            <person name="Futagami T."/>
            <person name="Toyoda A."/>
            <person name="Takaki Y."/>
            <person name="Nishi S."/>
            <person name="Hori S."/>
            <person name="Arai W."/>
            <person name="Tsubouchi T."/>
            <person name="Morono Y."/>
            <person name="Uchiyama I."/>
            <person name="Ito T."/>
            <person name="Fujiyama A."/>
            <person name="Inagaki F."/>
            <person name="Takami H."/>
        </authorList>
    </citation>
    <scope>NUCLEOTIDE SEQUENCE</scope>
    <source>
        <strain evidence="2">Expedition CK06-06</strain>
    </source>
</reference>
<sequence>VSTGPEFAAKAADIVGLYLAPPDNAVLLCVDEKPSIQALERAPGWLRLSNGKALTGFSHEYKRHGTTTLLAAWDVANGQIHHQHTKRRRRRKFLQFMNSVAGLHPDQQIHVILDDLAPENESRFSVSICRIWR</sequence>
<dbReference type="AlphaFoldDB" id="X0SP66"/>
<evidence type="ECO:0000313" key="2">
    <source>
        <dbReference type="EMBL" id="GAF82888.1"/>
    </source>
</evidence>
<comment type="caution">
    <text evidence="2">The sequence shown here is derived from an EMBL/GenBank/DDBJ whole genome shotgun (WGS) entry which is preliminary data.</text>
</comment>
<evidence type="ECO:0000259" key="1">
    <source>
        <dbReference type="Pfam" id="PF13358"/>
    </source>
</evidence>